<gene>
    <name evidence="1" type="ORF">AVEN_141835_1</name>
</gene>
<evidence type="ECO:0000313" key="2">
    <source>
        <dbReference type="Proteomes" id="UP000499080"/>
    </source>
</evidence>
<dbReference type="EMBL" id="BGPR01002691">
    <property type="protein sequence ID" value="GBM77454.1"/>
    <property type="molecule type" value="Genomic_DNA"/>
</dbReference>
<dbReference type="Proteomes" id="UP000499080">
    <property type="component" value="Unassembled WGS sequence"/>
</dbReference>
<organism evidence="1 2">
    <name type="scientific">Araneus ventricosus</name>
    <name type="common">Orbweaver spider</name>
    <name type="synonym">Epeira ventricosa</name>
    <dbReference type="NCBI Taxonomy" id="182803"/>
    <lineage>
        <taxon>Eukaryota</taxon>
        <taxon>Metazoa</taxon>
        <taxon>Ecdysozoa</taxon>
        <taxon>Arthropoda</taxon>
        <taxon>Chelicerata</taxon>
        <taxon>Arachnida</taxon>
        <taxon>Araneae</taxon>
        <taxon>Araneomorphae</taxon>
        <taxon>Entelegynae</taxon>
        <taxon>Araneoidea</taxon>
        <taxon>Araneidae</taxon>
        <taxon>Araneus</taxon>
    </lineage>
</organism>
<dbReference type="OrthoDB" id="119028at2759"/>
<evidence type="ECO:0000313" key="1">
    <source>
        <dbReference type="EMBL" id="GBM77454.1"/>
    </source>
</evidence>
<reference evidence="1 2" key="1">
    <citation type="journal article" date="2019" name="Sci. Rep.">
        <title>Orb-weaving spider Araneus ventricosus genome elucidates the spidroin gene catalogue.</title>
        <authorList>
            <person name="Kono N."/>
            <person name="Nakamura H."/>
            <person name="Ohtoshi R."/>
            <person name="Moran D.A.P."/>
            <person name="Shinohara A."/>
            <person name="Yoshida Y."/>
            <person name="Fujiwara M."/>
            <person name="Mori M."/>
            <person name="Tomita M."/>
            <person name="Arakawa K."/>
        </authorList>
    </citation>
    <scope>NUCLEOTIDE SEQUENCE [LARGE SCALE GENOMIC DNA]</scope>
</reference>
<dbReference type="AlphaFoldDB" id="A0A4Y2IIL0"/>
<name>A0A4Y2IIL0_ARAVE</name>
<accession>A0A4Y2IIL0</accession>
<proteinExistence type="predicted"/>
<sequence length="127" mass="15184">MFPKPFRQALFAIWVMAVQLVNIERMKFLREYICCSILKVLLFHYMNHRKRTVITWMEIEAYPVSMVAREMVRHLFEDGIRKPNAIVAAFQNGSLKEPEKLKLKNFLIKLRQERFGPQTIHTCERCI</sequence>
<keyword evidence="2" id="KW-1185">Reference proteome</keyword>
<protein>
    <submittedName>
        <fullName evidence="1">Uncharacterized protein</fullName>
    </submittedName>
</protein>
<comment type="caution">
    <text evidence="1">The sequence shown here is derived from an EMBL/GenBank/DDBJ whole genome shotgun (WGS) entry which is preliminary data.</text>
</comment>